<dbReference type="InterPro" id="IPR036514">
    <property type="entry name" value="SGNH_hydro_sf"/>
</dbReference>
<accession>A0A4R5AWR4</accession>
<dbReference type="AlphaFoldDB" id="A0A4R5AWR4"/>
<dbReference type="Gene3D" id="3.40.50.1110">
    <property type="entry name" value="SGNH hydrolase"/>
    <property type="match status" value="1"/>
</dbReference>
<proteinExistence type="predicted"/>
<dbReference type="GO" id="GO:0016788">
    <property type="term" value="F:hydrolase activity, acting on ester bonds"/>
    <property type="evidence" value="ECO:0007669"/>
    <property type="project" value="UniProtKB-ARBA"/>
</dbReference>
<sequence>MKKQYQIIVAFFLLLFIVGCSTENPISEINPTPIVTNPTTVPNPVSITVTQTQNQTFSYLALGDSYTIGQSVCETCRFPEQLKKSLSNLNPNNAYPLRIIAQTGWTTSNLISAINLQNPASDYDLVTLLIGVNNQYQSKPFSLYEKEFPELVTKAIAFAKGDKTNVIVVSIPDYAYTPFGKGSGNQSRISMEIDAYNAFAKKYCIDNAIEFINITDITRQGLTNPNLVAQDGLHPSELAYFLFVERILPKAAIAIQK</sequence>
<reference evidence="2 3" key="1">
    <citation type="submission" date="2019-03" db="EMBL/GenBank/DDBJ databases">
        <title>Flavobacterium AT-3-2 sp. nov., isolated from arctic soil.</title>
        <authorList>
            <person name="Chaudhary D.K."/>
        </authorList>
    </citation>
    <scope>NUCLEOTIDE SEQUENCE [LARGE SCALE GENOMIC DNA]</scope>
    <source>
        <strain evidence="2 3">AT-3-2</strain>
    </source>
</reference>
<dbReference type="SUPFAM" id="SSF52266">
    <property type="entry name" value="SGNH hydrolase"/>
    <property type="match status" value="1"/>
</dbReference>
<evidence type="ECO:0000259" key="1">
    <source>
        <dbReference type="Pfam" id="PF13472"/>
    </source>
</evidence>
<dbReference type="PROSITE" id="PS51257">
    <property type="entry name" value="PROKAR_LIPOPROTEIN"/>
    <property type="match status" value="1"/>
</dbReference>
<dbReference type="EMBL" id="SMFM01000003">
    <property type="protein sequence ID" value="TDD76419.1"/>
    <property type="molecule type" value="Genomic_DNA"/>
</dbReference>
<comment type="caution">
    <text evidence="2">The sequence shown here is derived from an EMBL/GenBank/DDBJ whole genome shotgun (WGS) entry which is preliminary data.</text>
</comment>
<organism evidence="2 3">
    <name type="scientific">Flavobacterium caseinilyticum</name>
    <dbReference type="NCBI Taxonomy" id="2541732"/>
    <lineage>
        <taxon>Bacteria</taxon>
        <taxon>Pseudomonadati</taxon>
        <taxon>Bacteroidota</taxon>
        <taxon>Flavobacteriia</taxon>
        <taxon>Flavobacteriales</taxon>
        <taxon>Flavobacteriaceae</taxon>
        <taxon>Flavobacterium</taxon>
    </lineage>
</organism>
<name>A0A4R5AWR4_9FLAO</name>
<evidence type="ECO:0000313" key="3">
    <source>
        <dbReference type="Proteomes" id="UP000295278"/>
    </source>
</evidence>
<dbReference type="CDD" id="cd01832">
    <property type="entry name" value="SGNH_hydrolase_like_1"/>
    <property type="match status" value="1"/>
</dbReference>
<keyword evidence="3" id="KW-1185">Reference proteome</keyword>
<protein>
    <submittedName>
        <fullName evidence="2">SGNH/GDSL hydrolase family protein</fullName>
    </submittedName>
</protein>
<keyword evidence="2" id="KW-0378">Hydrolase</keyword>
<dbReference type="OrthoDB" id="158267at2"/>
<dbReference type="RefSeq" id="WP_131909537.1">
    <property type="nucleotide sequence ID" value="NZ_SMFM01000003.1"/>
</dbReference>
<dbReference type="Proteomes" id="UP000295278">
    <property type="component" value="Unassembled WGS sequence"/>
</dbReference>
<dbReference type="Pfam" id="PF13472">
    <property type="entry name" value="Lipase_GDSL_2"/>
    <property type="match status" value="1"/>
</dbReference>
<evidence type="ECO:0000313" key="2">
    <source>
        <dbReference type="EMBL" id="TDD76419.1"/>
    </source>
</evidence>
<feature type="domain" description="SGNH hydrolase-type esterase" evidence="1">
    <location>
        <begin position="61"/>
        <end position="240"/>
    </location>
</feature>
<gene>
    <name evidence="2" type="ORF">E0F89_09370</name>
</gene>
<dbReference type="InterPro" id="IPR013830">
    <property type="entry name" value="SGNH_hydro"/>
</dbReference>